<gene>
    <name evidence="10" type="ORF">SAMN05216375_14412</name>
    <name evidence="9" type="ORF">TR210_2698</name>
</gene>
<dbReference type="Gene3D" id="3.40.50.510">
    <property type="entry name" value="Phosphotransferase system, mannose-type IIA component"/>
    <property type="match status" value="1"/>
</dbReference>
<evidence type="ECO:0000313" key="10">
    <source>
        <dbReference type="EMBL" id="SEJ94785.1"/>
    </source>
</evidence>
<evidence type="ECO:0000256" key="4">
    <source>
        <dbReference type="ARBA" id="ARBA00022597"/>
    </source>
</evidence>
<dbReference type="RefSeq" id="WP_068624638.1">
    <property type="nucleotide sequence ID" value="NZ_FJNB01000028.1"/>
</dbReference>
<evidence type="ECO:0000256" key="1">
    <source>
        <dbReference type="ARBA" id="ARBA00004496"/>
    </source>
</evidence>
<reference evidence="10 12" key="2">
    <citation type="submission" date="2016-10" db="EMBL/GenBank/DDBJ databases">
        <authorList>
            <person name="Varghese N."/>
            <person name="Submissions S."/>
        </authorList>
    </citation>
    <scope>NUCLEOTIDE SEQUENCE [LARGE SCALE GENOMIC DNA]</scope>
    <source>
        <strain evidence="10 12">DSM 22150</strain>
    </source>
</reference>
<sequence>MKIVLASHGNFCHGLLESYTMIAGQNKNIHAISLDDSGIGTFRNKLNELLDELTSKDNVLILTDIKGGTPHNESYSYKLMHEGKVRLIAGMNLPMLVELGLSLSSINDLDQLAQLAVDTGKESISLEESDSEDDLGL</sequence>
<dbReference type="SUPFAM" id="SSF53062">
    <property type="entry name" value="PTS system fructose IIA component-like"/>
    <property type="match status" value="1"/>
</dbReference>
<keyword evidence="12" id="KW-1185">Reference proteome</keyword>
<dbReference type="Proteomes" id="UP000076878">
    <property type="component" value="Unassembled WGS sequence"/>
</dbReference>
<dbReference type="CDD" id="cd00006">
    <property type="entry name" value="PTS_IIA_man"/>
    <property type="match status" value="1"/>
</dbReference>
<evidence type="ECO:0000256" key="6">
    <source>
        <dbReference type="ARBA" id="ARBA00022683"/>
    </source>
</evidence>
<dbReference type="EMBL" id="FJNB01000028">
    <property type="protein sequence ID" value="CZR09293.1"/>
    <property type="molecule type" value="Genomic_DNA"/>
</dbReference>
<dbReference type="AlphaFoldDB" id="A0A143Z6P8"/>
<protein>
    <submittedName>
        <fullName evidence="10">PTS system, mannose-specific IIA component</fullName>
    </submittedName>
    <submittedName>
        <fullName evidence="9">Phosphotransferase system mannose-type iia component</fullName>
    </submittedName>
</protein>
<proteinExistence type="predicted"/>
<evidence type="ECO:0000313" key="12">
    <source>
        <dbReference type="Proteomes" id="UP000199280"/>
    </source>
</evidence>
<keyword evidence="5 9" id="KW-0808">Transferase</keyword>
<dbReference type="InterPro" id="IPR036662">
    <property type="entry name" value="PTS_EIIA_man-typ_sf"/>
</dbReference>
<dbReference type="PROSITE" id="PS51096">
    <property type="entry name" value="PTS_EIIA_TYPE_4"/>
    <property type="match status" value="1"/>
</dbReference>
<keyword evidence="6" id="KW-0598">Phosphotransferase system</keyword>
<dbReference type="GO" id="GO:0005737">
    <property type="term" value="C:cytoplasm"/>
    <property type="evidence" value="ECO:0007669"/>
    <property type="project" value="UniProtKB-SubCell"/>
</dbReference>
<name>A0A143Z6P8_9LACT</name>
<evidence type="ECO:0000259" key="8">
    <source>
        <dbReference type="PROSITE" id="PS51096"/>
    </source>
</evidence>
<evidence type="ECO:0000313" key="9">
    <source>
        <dbReference type="EMBL" id="CZR09293.1"/>
    </source>
</evidence>
<dbReference type="InterPro" id="IPR033887">
    <property type="entry name" value="PTS_IIA_man"/>
</dbReference>
<dbReference type="PANTHER" id="PTHR33799:SF1">
    <property type="entry name" value="PTS SYSTEM MANNOSE-SPECIFIC EIIAB COMPONENT-RELATED"/>
    <property type="match status" value="1"/>
</dbReference>
<reference evidence="9 11" key="1">
    <citation type="submission" date="2016-02" db="EMBL/GenBank/DDBJ databases">
        <authorList>
            <person name="Wen L."/>
            <person name="He K."/>
            <person name="Yang H."/>
        </authorList>
    </citation>
    <scope>NUCLEOTIDE SEQUENCE [LARGE SCALE GENOMIC DNA]</scope>
    <source>
        <strain evidence="9">Trichococcus_R210</strain>
    </source>
</reference>
<keyword evidence="7" id="KW-0418">Kinase</keyword>
<evidence type="ECO:0000256" key="5">
    <source>
        <dbReference type="ARBA" id="ARBA00022679"/>
    </source>
</evidence>
<dbReference type="GO" id="GO:0016301">
    <property type="term" value="F:kinase activity"/>
    <property type="evidence" value="ECO:0007669"/>
    <property type="project" value="UniProtKB-KW"/>
</dbReference>
<evidence type="ECO:0000256" key="2">
    <source>
        <dbReference type="ARBA" id="ARBA00022448"/>
    </source>
</evidence>
<dbReference type="InterPro" id="IPR051471">
    <property type="entry name" value="Bacterial_PTS_sugar_comp"/>
</dbReference>
<accession>A0A143Z6P8</accession>
<evidence type="ECO:0000256" key="3">
    <source>
        <dbReference type="ARBA" id="ARBA00022490"/>
    </source>
</evidence>
<evidence type="ECO:0000256" key="7">
    <source>
        <dbReference type="ARBA" id="ARBA00022777"/>
    </source>
</evidence>
<keyword evidence="4" id="KW-0762">Sugar transport</keyword>
<evidence type="ECO:0000313" key="11">
    <source>
        <dbReference type="Proteomes" id="UP000076878"/>
    </source>
</evidence>
<dbReference type="Proteomes" id="UP000199280">
    <property type="component" value="Unassembled WGS sequence"/>
</dbReference>
<feature type="domain" description="PTS EIIA type-4" evidence="8">
    <location>
        <begin position="1"/>
        <end position="124"/>
    </location>
</feature>
<dbReference type="EMBL" id="FNYT01000044">
    <property type="protein sequence ID" value="SEJ94785.1"/>
    <property type="molecule type" value="Genomic_DNA"/>
</dbReference>
<dbReference type="GO" id="GO:0016020">
    <property type="term" value="C:membrane"/>
    <property type="evidence" value="ECO:0007669"/>
    <property type="project" value="InterPro"/>
</dbReference>
<keyword evidence="2" id="KW-0813">Transport</keyword>
<dbReference type="InterPro" id="IPR004701">
    <property type="entry name" value="PTS_EIIA_man-typ"/>
</dbReference>
<dbReference type="PANTHER" id="PTHR33799">
    <property type="entry name" value="PTS PERMEASE-RELATED-RELATED"/>
    <property type="match status" value="1"/>
</dbReference>
<dbReference type="GO" id="GO:0009401">
    <property type="term" value="P:phosphoenolpyruvate-dependent sugar phosphotransferase system"/>
    <property type="evidence" value="ECO:0007669"/>
    <property type="project" value="UniProtKB-KW"/>
</dbReference>
<organism evidence="9 11">
    <name type="scientific">Trichococcus ilyis</name>
    <dbReference type="NCBI Taxonomy" id="640938"/>
    <lineage>
        <taxon>Bacteria</taxon>
        <taxon>Bacillati</taxon>
        <taxon>Bacillota</taxon>
        <taxon>Bacilli</taxon>
        <taxon>Lactobacillales</taxon>
        <taxon>Carnobacteriaceae</taxon>
        <taxon>Trichococcus</taxon>
    </lineage>
</organism>
<dbReference type="OrthoDB" id="6623712at2"/>
<dbReference type="Pfam" id="PF03610">
    <property type="entry name" value="EIIA-man"/>
    <property type="match status" value="1"/>
</dbReference>
<keyword evidence="3" id="KW-0963">Cytoplasm</keyword>
<dbReference type="STRING" id="640938.TR210_2698"/>
<comment type="subcellular location">
    <subcellularLocation>
        <location evidence="1">Cytoplasm</location>
    </subcellularLocation>
</comment>